<evidence type="ECO:0000259" key="10">
    <source>
        <dbReference type="Pfam" id="PF00890"/>
    </source>
</evidence>
<evidence type="ECO:0000256" key="7">
    <source>
        <dbReference type="ARBA" id="ARBA00022827"/>
    </source>
</evidence>
<evidence type="ECO:0000256" key="6">
    <source>
        <dbReference type="ARBA" id="ARBA00022642"/>
    </source>
</evidence>
<accession>A0A562LXZ2</accession>
<dbReference type="RefSeq" id="WP_144812437.1">
    <property type="nucleotide sequence ID" value="NZ_VLKP01000003.1"/>
</dbReference>
<dbReference type="EC" id="1.4.3.16" evidence="4"/>
<dbReference type="Gene3D" id="3.90.700.10">
    <property type="entry name" value="Succinate dehydrogenase/fumarate reductase flavoprotein, catalytic domain"/>
    <property type="match status" value="1"/>
</dbReference>
<keyword evidence="6" id="KW-0662">Pyridine nucleotide biosynthesis</keyword>
<dbReference type="InterPro" id="IPR036188">
    <property type="entry name" value="FAD/NAD-bd_sf"/>
</dbReference>
<keyword evidence="7" id="KW-0274">FAD</keyword>
<keyword evidence="5" id="KW-0285">Flavoprotein</keyword>
<dbReference type="PANTHER" id="PTHR42716">
    <property type="entry name" value="L-ASPARTATE OXIDASE"/>
    <property type="match status" value="1"/>
</dbReference>
<evidence type="ECO:0000256" key="5">
    <source>
        <dbReference type="ARBA" id="ARBA00022630"/>
    </source>
</evidence>
<comment type="catalytic activity">
    <reaction evidence="9">
        <text>L-aspartate + O2 = iminosuccinate + H2O2</text>
        <dbReference type="Rhea" id="RHEA:25876"/>
        <dbReference type="ChEBI" id="CHEBI:15379"/>
        <dbReference type="ChEBI" id="CHEBI:16240"/>
        <dbReference type="ChEBI" id="CHEBI:29991"/>
        <dbReference type="ChEBI" id="CHEBI:77875"/>
        <dbReference type="EC" id="1.4.3.16"/>
    </reaction>
    <physiologicalReaction direction="left-to-right" evidence="9">
        <dbReference type="Rhea" id="RHEA:25877"/>
    </physiologicalReaction>
</comment>
<evidence type="ECO:0000313" key="12">
    <source>
        <dbReference type="Proteomes" id="UP000316471"/>
    </source>
</evidence>
<dbReference type="SUPFAM" id="SSF46977">
    <property type="entry name" value="Succinate dehydrogenase/fumarate reductase flavoprotein C-terminal domain"/>
    <property type="match status" value="1"/>
</dbReference>
<evidence type="ECO:0000256" key="9">
    <source>
        <dbReference type="ARBA" id="ARBA00048305"/>
    </source>
</evidence>
<reference evidence="11 12" key="1">
    <citation type="journal article" date="2015" name="Stand. Genomic Sci.">
        <title>Genomic Encyclopedia of Bacterial and Archaeal Type Strains, Phase III: the genomes of soil and plant-associated and newly described type strains.</title>
        <authorList>
            <person name="Whitman W.B."/>
            <person name="Woyke T."/>
            <person name="Klenk H.P."/>
            <person name="Zhou Y."/>
            <person name="Lilburn T.G."/>
            <person name="Beck B.J."/>
            <person name="De Vos P."/>
            <person name="Vandamme P."/>
            <person name="Eisen J.A."/>
            <person name="Garrity G."/>
            <person name="Hugenholtz P."/>
            <person name="Kyrpides N.C."/>
        </authorList>
    </citation>
    <scope>NUCLEOTIDE SEQUENCE [LARGE SCALE GENOMIC DNA]</scope>
    <source>
        <strain evidence="11 12">CGMCC 1.10136</strain>
    </source>
</reference>
<dbReference type="SUPFAM" id="SSF51905">
    <property type="entry name" value="FAD/NAD(P)-binding domain"/>
    <property type="match status" value="1"/>
</dbReference>
<evidence type="ECO:0000256" key="4">
    <source>
        <dbReference type="ARBA" id="ARBA00012173"/>
    </source>
</evidence>
<comment type="cofactor">
    <cofactor evidence="1">
        <name>FAD</name>
        <dbReference type="ChEBI" id="CHEBI:57692"/>
    </cofactor>
</comment>
<dbReference type="UniPathway" id="UPA00253">
    <property type="reaction ID" value="UER00326"/>
</dbReference>
<comment type="caution">
    <text evidence="11">The sequence shown here is derived from an EMBL/GenBank/DDBJ whole genome shotgun (WGS) entry which is preliminary data.</text>
</comment>
<dbReference type="Pfam" id="PF00890">
    <property type="entry name" value="FAD_binding_2"/>
    <property type="match status" value="1"/>
</dbReference>
<dbReference type="GO" id="GO:0034628">
    <property type="term" value="P:'de novo' NAD+ biosynthetic process from L-aspartate"/>
    <property type="evidence" value="ECO:0007669"/>
    <property type="project" value="TreeGrafter"/>
</dbReference>
<evidence type="ECO:0000256" key="8">
    <source>
        <dbReference type="ARBA" id="ARBA00023002"/>
    </source>
</evidence>
<dbReference type="InterPro" id="IPR005288">
    <property type="entry name" value="NadB"/>
</dbReference>
<dbReference type="NCBIfam" id="NF005701">
    <property type="entry name" value="PRK07512.1"/>
    <property type="match status" value="1"/>
</dbReference>
<evidence type="ECO:0000256" key="1">
    <source>
        <dbReference type="ARBA" id="ARBA00001974"/>
    </source>
</evidence>
<dbReference type="Gene3D" id="3.50.50.60">
    <property type="entry name" value="FAD/NAD(P)-binding domain"/>
    <property type="match status" value="1"/>
</dbReference>
<dbReference type="PRINTS" id="PR00368">
    <property type="entry name" value="FADPNR"/>
</dbReference>
<dbReference type="Proteomes" id="UP000316471">
    <property type="component" value="Unassembled WGS sequence"/>
</dbReference>
<sequence length="491" mass="50235">MSQTAPIIVVGGGIAGLVTALAAAPAPVVLLMRNAGSNGAASALAQGGIAAAHSQGDSPAAHARDTCAAGSHHNDAAMVDVLTRSAADAIDWLQRLGVAFDRNDDGTLQLGREGGHDRSRIVHAGGDATGAVVMAALVAAARNAVHIERHTGVDVDGLMLRNGGVSGVCITRRDGSQSALEGCAVVLATGGIGGLFAHTSNPPDADGSGLALAIAAGADTRDLEFVQFHPTALAVPGLHSLPLVTEALRGAGAHLHDAQGRALMKGVHPLGDLAPRDVVARQVWAACEGEGAWLDARAIGDVFTRDFPTVLAACLAHGIDPRSQPIPVRPAAHFHMGGIHTDADGRTSLPGLFAVGEVACNGVHGANRLASNSLLEGVVFGRRLGQCLRDIDGAAAGGRSFKFLHRGPSLDAAQLTRMRHLMTQAMGPLRTGSLLQVALRDCDALACVGWQGALARALVSAALRRRRSLGAHFRDDGPLSGHSTKGAWRVA</sequence>
<dbReference type="FunFam" id="3.90.700.10:FF:000002">
    <property type="entry name" value="L-aspartate oxidase"/>
    <property type="match status" value="1"/>
</dbReference>
<proteinExistence type="inferred from homology"/>
<evidence type="ECO:0000256" key="2">
    <source>
        <dbReference type="ARBA" id="ARBA00004950"/>
    </source>
</evidence>
<dbReference type="InterPro" id="IPR003953">
    <property type="entry name" value="FAD-dep_OxRdtase_2_FAD-bd"/>
</dbReference>
<dbReference type="EMBL" id="VLKP01000003">
    <property type="protein sequence ID" value="TWI12500.1"/>
    <property type="molecule type" value="Genomic_DNA"/>
</dbReference>
<dbReference type="AlphaFoldDB" id="A0A562LXZ2"/>
<protein>
    <recommendedName>
        <fullName evidence="4">L-aspartate oxidase</fullName>
        <ecNumber evidence="4">1.4.3.16</ecNumber>
    </recommendedName>
</protein>
<keyword evidence="12" id="KW-1185">Reference proteome</keyword>
<comment type="similarity">
    <text evidence="3">Belongs to the FAD-dependent oxidoreductase 2 family. NadB subfamily.</text>
</comment>
<evidence type="ECO:0000313" key="11">
    <source>
        <dbReference type="EMBL" id="TWI12500.1"/>
    </source>
</evidence>
<dbReference type="OrthoDB" id="9806724at2"/>
<feature type="domain" description="FAD-dependent oxidoreductase 2 FAD-binding" evidence="10">
    <location>
        <begin position="7"/>
        <end position="374"/>
    </location>
</feature>
<evidence type="ECO:0000256" key="3">
    <source>
        <dbReference type="ARBA" id="ARBA00008562"/>
    </source>
</evidence>
<dbReference type="GO" id="GO:0008734">
    <property type="term" value="F:L-aspartate oxidase activity"/>
    <property type="evidence" value="ECO:0007669"/>
    <property type="project" value="UniProtKB-EC"/>
</dbReference>
<keyword evidence="8" id="KW-0560">Oxidoreductase</keyword>
<organism evidence="11 12">
    <name type="scientific">Aerolutibacter ruishenii</name>
    <dbReference type="NCBI Taxonomy" id="686800"/>
    <lineage>
        <taxon>Bacteria</taxon>
        <taxon>Pseudomonadati</taxon>
        <taxon>Pseudomonadota</taxon>
        <taxon>Gammaproteobacteria</taxon>
        <taxon>Lysobacterales</taxon>
        <taxon>Lysobacteraceae</taxon>
        <taxon>Aerolutibacter</taxon>
    </lineage>
</organism>
<dbReference type="InterPro" id="IPR037099">
    <property type="entry name" value="Fum_R/Succ_DH_flav-like_C_sf"/>
</dbReference>
<dbReference type="Gene3D" id="1.20.58.100">
    <property type="entry name" value="Fumarate reductase/succinate dehydrogenase flavoprotein-like, C-terminal domain"/>
    <property type="match status" value="1"/>
</dbReference>
<gene>
    <name evidence="11" type="ORF">IP93_00841</name>
</gene>
<dbReference type="InterPro" id="IPR027477">
    <property type="entry name" value="Succ_DH/fumarate_Rdtase_cat_sf"/>
</dbReference>
<name>A0A562LXZ2_9GAMM</name>
<comment type="pathway">
    <text evidence="2">Cofactor biosynthesis; NAD(+) biosynthesis; iminoaspartate from L-aspartate (oxidase route): step 1/1.</text>
</comment>
<dbReference type="SUPFAM" id="SSF56425">
    <property type="entry name" value="Succinate dehydrogenase/fumarate reductase flavoprotein, catalytic domain"/>
    <property type="match status" value="1"/>
</dbReference>
<dbReference type="PANTHER" id="PTHR42716:SF2">
    <property type="entry name" value="L-ASPARTATE OXIDASE, CHLOROPLASTIC"/>
    <property type="match status" value="1"/>
</dbReference>